<keyword evidence="1" id="KW-0732">Signal</keyword>
<dbReference type="EMBL" id="JAGTTN010000007">
    <property type="protein sequence ID" value="MCC2033826.1"/>
    <property type="molecule type" value="Genomic_DNA"/>
</dbReference>
<protein>
    <submittedName>
        <fullName evidence="2">Uncharacterized protein</fullName>
    </submittedName>
</protein>
<sequence length="323" mass="36028">MRRTTPLALAFSAVLAVALAACSGSADTAAPKPEDSPLNKYMMAVWGGDLSTDEQQARYDKENKAREQLVAECMAEEGFEYIPNTQSGAVVMASGDEWSPEDREWVAQYGYGNVNFPGRDTPMTDDQVYVDPNEDYVTSLSPSEQAAFYETLNGPQPSAEELDEDGSFEYDWEQAGCYGLAQHEVEEQNPAQSDEFAPLMKSLEEFWTETQESTAFADLDAKWSSCMADAGYPGYDKQSDAQMQFGEELNAYYEDQTEWVEDDPELAELGEKEIEIALADLDCREKTDYRAGYTKVQYALEEEFIADHKAELDALKAAAEQGR</sequence>
<dbReference type="PROSITE" id="PS51257">
    <property type="entry name" value="PROKAR_LIPOPROTEIN"/>
    <property type="match status" value="1"/>
</dbReference>
<feature type="signal peptide" evidence="1">
    <location>
        <begin position="1"/>
        <end position="26"/>
    </location>
</feature>
<dbReference type="Proteomes" id="UP001139354">
    <property type="component" value="Unassembled WGS sequence"/>
</dbReference>
<feature type="chain" id="PRO_5040818032" evidence="1">
    <location>
        <begin position="27"/>
        <end position="323"/>
    </location>
</feature>
<evidence type="ECO:0000256" key="1">
    <source>
        <dbReference type="SAM" id="SignalP"/>
    </source>
</evidence>
<proteinExistence type="predicted"/>
<organism evidence="2 3">
    <name type="scientific">Microbacterium allomyrinae</name>
    <dbReference type="NCBI Taxonomy" id="2830666"/>
    <lineage>
        <taxon>Bacteria</taxon>
        <taxon>Bacillati</taxon>
        <taxon>Actinomycetota</taxon>
        <taxon>Actinomycetes</taxon>
        <taxon>Micrococcales</taxon>
        <taxon>Microbacteriaceae</taxon>
        <taxon>Microbacterium</taxon>
    </lineage>
</organism>
<evidence type="ECO:0000313" key="2">
    <source>
        <dbReference type="EMBL" id="MCC2033826.1"/>
    </source>
</evidence>
<comment type="caution">
    <text evidence="2">The sequence shown here is derived from an EMBL/GenBank/DDBJ whole genome shotgun (WGS) entry which is preliminary data.</text>
</comment>
<keyword evidence="3" id="KW-1185">Reference proteome</keyword>
<dbReference type="AlphaFoldDB" id="A0A9X1LXY8"/>
<dbReference type="RefSeq" id="WP_229385827.1">
    <property type="nucleotide sequence ID" value="NZ_JAGTTN010000007.1"/>
</dbReference>
<name>A0A9X1LXY8_9MICO</name>
<gene>
    <name evidence="2" type="ORF">KEC57_16695</name>
</gene>
<accession>A0A9X1LXY8</accession>
<reference evidence="2" key="1">
    <citation type="submission" date="2021-04" db="EMBL/GenBank/DDBJ databases">
        <title>Microbacterium tenobrionis sp. nov. and Microbacterium allomyrinae sp. nov., isolated from larvae of Tenobrio molitor and Allomyrina dichotoma, respectively.</title>
        <authorList>
            <person name="Lee S.D."/>
        </authorList>
    </citation>
    <scope>NUCLEOTIDE SEQUENCE</scope>
    <source>
        <strain evidence="2">BWT-G7</strain>
    </source>
</reference>
<evidence type="ECO:0000313" key="3">
    <source>
        <dbReference type="Proteomes" id="UP001139354"/>
    </source>
</evidence>